<dbReference type="InterPro" id="IPR040911">
    <property type="entry name" value="Exostosin_GT47"/>
</dbReference>
<proteinExistence type="inferred from homology"/>
<dbReference type="PANTHER" id="PTHR11062:SF99">
    <property type="entry name" value="EXOSTOSIN FAMILY PROTEIN"/>
    <property type="match status" value="1"/>
</dbReference>
<evidence type="ECO:0000259" key="8">
    <source>
        <dbReference type="Pfam" id="PF03016"/>
    </source>
</evidence>
<keyword evidence="7" id="KW-0472">Membrane</keyword>
<feature type="region of interest" description="Disordered" evidence="6">
    <location>
        <begin position="62"/>
        <end position="118"/>
    </location>
</feature>
<reference evidence="9" key="1">
    <citation type="submission" date="2018-02" db="EMBL/GenBank/DDBJ databases">
        <title>Rhizophora mucronata_Transcriptome.</title>
        <authorList>
            <person name="Meera S.P."/>
            <person name="Sreeshan A."/>
            <person name="Augustine A."/>
        </authorList>
    </citation>
    <scope>NUCLEOTIDE SEQUENCE</scope>
    <source>
        <tissue evidence="9">Leaf</tissue>
    </source>
</reference>
<evidence type="ECO:0000256" key="3">
    <source>
        <dbReference type="ARBA" id="ARBA00022676"/>
    </source>
</evidence>
<dbReference type="GO" id="GO:0016757">
    <property type="term" value="F:glycosyltransferase activity"/>
    <property type="evidence" value="ECO:0007669"/>
    <property type="project" value="UniProtKB-KW"/>
</dbReference>
<dbReference type="InterPro" id="IPR004263">
    <property type="entry name" value="Exostosin"/>
</dbReference>
<evidence type="ECO:0000313" key="9">
    <source>
        <dbReference type="EMBL" id="MBW96798.1"/>
    </source>
</evidence>
<dbReference type="EMBL" id="GGEC01016315">
    <property type="protein sequence ID" value="MBW96798.1"/>
    <property type="molecule type" value="Transcribed_RNA"/>
</dbReference>
<keyword evidence="3" id="KW-0328">Glycosyltransferase</keyword>
<keyword evidence="4" id="KW-0735">Signal-anchor</keyword>
<evidence type="ECO:0000256" key="4">
    <source>
        <dbReference type="ARBA" id="ARBA00022968"/>
    </source>
</evidence>
<sequence length="513" mass="59196">MSERQHALSFGTISRKIVFCLFPFVSALFFFSWFSLLRSTSRPSIVDHSWLSNPKLLSTIDNGNSQSFHQNDVAPPIGNQGNRFDNVREGDEEEEQDRGKKQEEAYVENGKSNTCDKSSKEPIKVFMHDLPPEFHFKLLDWKAQGNNIWPDVRSKLPEYPGGLTLQHSIEYWLTLDLLASEAPDISRARSAFRVRNSSEADLIFVPFFSSLSYNRYSKVNPHQKKSKDRLLQEKLVKFVTSQPEWKRSGGRDHIILAHHPNSMLFARMILWPAMFILSDFGRYPPTIANVDKDVIAPYKHMIRSYIDDSSDFNSRPTLLFFQGAIYRKDGGFARQELFYLLKDEKDVHFQFGSVQNDGVSKASRGMHSSKFCLNIAGDTPSSNRLFDAIASHCVPVIISDDIELPYEDVLDYSQFCFFVRTSDAVNGKYLINFIRSIGKDEWTRMWRKLKEVENFFEFQYPSREGDAVQMIWQAVARKVPAIRMKLHQSRRYSHTPIHSDRGLKSISLPGNFP</sequence>
<organism evidence="9">
    <name type="scientific">Rhizophora mucronata</name>
    <name type="common">Asiatic mangrove</name>
    <dbReference type="NCBI Taxonomy" id="61149"/>
    <lineage>
        <taxon>Eukaryota</taxon>
        <taxon>Viridiplantae</taxon>
        <taxon>Streptophyta</taxon>
        <taxon>Embryophyta</taxon>
        <taxon>Tracheophyta</taxon>
        <taxon>Spermatophyta</taxon>
        <taxon>Magnoliopsida</taxon>
        <taxon>eudicotyledons</taxon>
        <taxon>Gunneridae</taxon>
        <taxon>Pentapetalae</taxon>
        <taxon>rosids</taxon>
        <taxon>fabids</taxon>
        <taxon>Malpighiales</taxon>
        <taxon>Rhizophoraceae</taxon>
        <taxon>Rhizophora</taxon>
    </lineage>
</organism>
<keyword evidence="5" id="KW-0333">Golgi apparatus</keyword>
<protein>
    <submittedName>
        <fullName evidence="9">Uncharacterized protein MANES_08G151400</fullName>
    </submittedName>
</protein>
<comment type="subcellular location">
    <subcellularLocation>
        <location evidence="1">Golgi apparatus membrane</location>
        <topology evidence="1">Single-pass type II membrane protein</topology>
    </subcellularLocation>
</comment>
<keyword evidence="3" id="KW-0808">Transferase</keyword>
<evidence type="ECO:0000256" key="2">
    <source>
        <dbReference type="ARBA" id="ARBA00010271"/>
    </source>
</evidence>
<keyword evidence="7" id="KW-1133">Transmembrane helix</keyword>
<dbReference type="PANTHER" id="PTHR11062">
    <property type="entry name" value="EXOSTOSIN HEPARAN SULFATE GLYCOSYLTRANSFERASE -RELATED"/>
    <property type="match status" value="1"/>
</dbReference>
<comment type="similarity">
    <text evidence="2">Belongs to the glycosyltransferase 47 family.</text>
</comment>
<feature type="domain" description="Exostosin GT47" evidence="8">
    <location>
        <begin position="120"/>
        <end position="431"/>
    </location>
</feature>
<evidence type="ECO:0000256" key="7">
    <source>
        <dbReference type="SAM" id="Phobius"/>
    </source>
</evidence>
<dbReference type="Pfam" id="PF03016">
    <property type="entry name" value="Exostosin_GT47"/>
    <property type="match status" value="1"/>
</dbReference>
<evidence type="ECO:0000256" key="5">
    <source>
        <dbReference type="ARBA" id="ARBA00023034"/>
    </source>
</evidence>
<dbReference type="AlphaFoldDB" id="A0A2P2JTK7"/>
<evidence type="ECO:0000256" key="1">
    <source>
        <dbReference type="ARBA" id="ARBA00004323"/>
    </source>
</evidence>
<feature type="transmembrane region" description="Helical" evidence="7">
    <location>
        <begin position="17"/>
        <end position="36"/>
    </location>
</feature>
<name>A0A2P2JTK7_RHIMU</name>
<keyword evidence="7" id="KW-0812">Transmembrane</keyword>
<dbReference type="GO" id="GO:0000139">
    <property type="term" value="C:Golgi membrane"/>
    <property type="evidence" value="ECO:0007669"/>
    <property type="project" value="UniProtKB-SubCell"/>
</dbReference>
<evidence type="ECO:0000256" key="6">
    <source>
        <dbReference type="SAM" id="MobiDB-lite"/>
    </source>
</evidence>
<accession>A0A2P2JTK7</accession>